<keyword evidence="2" id="KW-1185">Reference proteome</keyword>
<evidence type="ECO:0000313" key="1">
    <source>
        <dbReference type="EMBL" id="KAG0575795.1"/>
    </source>
</evidence>
<comment type="caution">
    <text evidence="1">The sequence shown here is derived from an EMBL/GenBank/DDBJ whole genome shotgun (WGS) entry which is preliminary data.</text>
</comment>
<accession>A0A8T0HYU5</accession>
<reference evidence="1" key="1">
    <citation type="submission" date="2020-06" db="EMBL/GenBank/DDBJ databases">
        <title>WGS assembly of Ceratodon purpureus strain R40.</title>
        <authorList>
            <person name="Carey S.B."/>
            <person name="Jenkins J."/>
            <person name="Shu S."/>
            <person name="Lovell J.T."/>
            <person name="Sreedasyam A."/>
            <person name="Maumus F."/>
            <person name="Tiley G.P."/>
            <person name="Fernandez-Pozo N."/>
            <person name="Barry K."/>
            <person name="Chen C."/>
            <person name="Wang M."/>
            <person name="Lipzen A."/>
            <person name="Daum C."/>
            <person name="Saski C.A."/>
            <person name="Payton A.C."/>
            <person name="Mcbreen J.C."/>
            <person name="Conrad R.E."/>
            <person name="Kollar L.M."/>
            <person name="Olsson S."/>
            <person name="Huttunen S."/>
            <person name="Landis J.B."/>
            <person name="Wickett N.J."/>
            <person name="Johnson M.G."/>
            <person name="Rensing S.A."/>
            <person name="Grimwood J."/>
            <person name="Schmutz J."/>
            <person name="Mcdaniel S.F."/>
        </authorList>
    </citation>
    <scope>NUCLEOTIDE SEQUENCE</scope>
    <source>
        <strain evidence="1">R40</strain>
    </source>
</reference>
<protein>
    <submittedName>
        <fullName evidence="1">Uncharacterized protein</fullName>
    </submittedName>
</protein>
<dbReference type="Proteomes" id="UP000822688">
    <property type="component" value="Chromosome 5"/>
</dbReference>
<gene>
    <name evidence="1" type="ORF">KC19_5G031400</name>
</gene>
<organism evidence="1 2">
    <name type="scientific">Ceratodon purpureus</name>
    <name type="common">Fire moss</name>
    <name type="synonym">Dicranum purpureum</name>
    <dbReference type="NCBI Taxonomy" id="3225"/>
    <lineage>
        <taxon>Eukaryota</taxon>
        <taxon>Viridiplantae</taxon>
        <taxon>Streptophyta</taxon>
        <taxon>Embryophyta</taxon>
        <taxon>Bryophyta</taxon>
        <taxon>Bryophytina</taxon>
        <taxon>Bryopsida</taxon>
        <taxon>Dicranidae</taxon>
        <taxon>Pseudoditrichales</taxon>
        <taxon>Ditrichaceae</taxon>
        <taxon>Ceratodon</taxon>
    </lineage>
</organism>
<evidence type="ECO:0000313" key="2">
    <source>
        <dbReference type="Proteomes" id="UP000822688"/>
    </source>
</evidence>
<sequence length="58" mass="6267">MSLTQRPSLDRDIHGACSTEIVDGVSLEVAFAMLAPAGSLCRQAQIPWTTAQILNLIR</sequence>
<proteinExistence type="predicted"/>
<dbReference type="EMBL" id="CM026425">
    <property type="protein sequence ID" value="KAG0575795.1"/>
    <property type="molecule type" value="Genomic_DNA"/>
</dbReference>
<name>A0A8T0HYU5_CERPU</name>
<dbReference type="AlphaFoldDB" id="A0A8T0HYU5"/>